<evidence type="ECO:0000256" key="8">
    <source>
        <dbReference type="PIRSR" id="PIRSR602481-2"/>
    </source>
</evidence>
<evidence type="ECO:0000256" key="6">
    <source>
        <dbReference type="ARBA" id="ARBA00023163"/>
    </source>
</evidence>
<keyword evidence="8" id="KW-0408">Iron</keyword>
<accession>A0A2N5XRL6</accession>
<sequence length="144" mass="15839">MAMRGEKMQSEVLGVLQQNLAPLTAYDVLEQLRGFYPKLAPPTIYNALSALTKRGQVHRLESLKAYIACQCDQHSHASIMAICDACGKVEERVASDDLLKTVSSHVDEVGFKPIRHIIEIHGVCASCSSDQGPEMGAMERELLQ</sequence>
<dbReference type="Proteomes" id="UP000234881">
    <property type="component" value="Unassembled WGS sequence"/>
</dbReference>
<evidence type="ECO:0000256" key="2">
    <source>
        <dbReference type="ARBA" id="ARBA00022491"/>
    </source>
</evidence>
<dbReference type="InterPro" id="IPR002481">
    <property type="entry name" value="FUR"/>
</dbReference>
<dbReference type="GO" id="GO:1900376">
    <property type="term" value="P:regulation of secondary metabolite biosynthetic process"/>
    <property type="evidence" value="ECO:0007669"/>
    <property type="project" value="TreeGrafter"/>
</dbReference>
<dbReference type="RefSeq" id="WP_101533856.1">
    <property type="nucleotide sequence ID" value="NZ_PKUQ01000019.1"/>
</dbReference>
<dbReference type="InterPro" id="IPR036388">
    <property type="entry name" value="WH-like_DNA-bd_sf"/>
</dbReference>
<dbReference type="GO" id="GO:0003700">
    <property type="term" value="F:DNA-binding transcription factor activity"/>
    <property type="evidence" value="ECO:0007669"/>
    <property type="project" value="InterPro"/>
</dbReference>
<dbReference type="GO" id="GO:0000976">
    <property type="term" value="F:transcription cis-regulatory region binding"/>
    <property type="evidence" value="ECO:0007669"/>
    <property type="project" value="TreeGrafter"/>
</dbReference>
<comment type="caution">
    <text evidence="9">The sequence shown here is derived from an EMBL/GenBank/DDBJ whole genome shotgun (WGS) entry which is preliminary data.</text>
</comment>
<dbReference type="PANTHER" id="PTHR33202:SF6">
    <property type="entry name" value="ZINC UPTAKE REGULATION PROTEIN"/>
    <property type="match status" value="1"/>
</dbReference>
<dbReference type="Pfam" id="PF01475">
    <property type="entry name" value="FUR"/>
    <property type="match status" value="1"/>
</dbReference>
<evidence type="ECO:0000313" key="9">
    <source>
        <dbReference type="EMBL" id="PLW77166.1"/>
    </source>
</evidence>
<keyword evidence="4" id="KW-0805">Transcription regulation</keyword>
<dbReference type="GO" id="GO:0045892">
    <property type="term" value="P:negative regulation of DNA-templated transcription"/>
    <property type="evidence" value="ECO:0007669"/>
    <property type="project" value="TreeGrafter"/>
</dbReference>
<feature type="binding site" evidence="7">
    <location>
        <position position="124"/>
    </location>
    <ligand>
        <name>Zn(2+)</name>
        <dbReference type="ChEBI" id="CHEBI:29105"/>
    </ligand>
</feature>
<evidence type="ECO:0000256" key="5">
    <source>
        <dbReference type="ARBA" id="ARBA00023125"/>
    </source>
</evidence>
<keyword evidence="5" id="KW-0238">DNA-binding</keyword>
<evidence type="ECO:0000256" key="3">
    <source>
        <dbReference type="ARBA" id="ARBA00022833"/>
    </source>
</evidence>
<gene>
    <name evidence="9" type="ORF">C0081_10855</name>
</gene>
<feature type="binding site" evidence="7">
    <location>
        <position position="83"/>
    </location>
    <ligand>
        <name>Zn(2+)</name>
        <dbReference type="ChEBI" id="CHEBI:29105"/>
    </ligand>
</feature>
<dbReference type="GO" id="GO:0008270">
    <property type="term" value="F:zinc ion binding"/>
    <property type="evidence" value="ECO:0007669"/>
    <property type="project" value="TreeGrafter"/>
</dbReference>
<dbReference type="InterPro" id="IPR036390">
    <property type="entry name" value="WH_DNA-bd_sf"/>
</dbReference>
<keyword evidence="2" id="KW-0678">Repressor</keyword>
<dbReference type="Gene3D" id="1.10.10.10">
    <property type="entry name" value="Winged helix-like DNA-binding domain superfamily/Winged helix DNA-binding domain"/>
    <property type="match status" value="1"/>
</dbReference>
<dbReference type="EMBL" id="PKUQ01000019">
    <property type="protein sequence ID" value="PLW77166.1"/>
    <property type="molecule type" value="Genomic_DNA"/>
</dbReference>
<dbReference type="OrthoDB" id="9801127at2"/>
<dbReference type="AlphaFoldDB" id="A0A2N5XRL6"/>
<reference evidence="9 10" key="1">
    <citation type="submission" date="2018-01" db="EMBL/GenBank/DDBJ databases">
        <title>The draft genome sequence of Cohaesibacter sp. H1304.</title>
        <authorList>
            <person name="Wang N.-N."/>
            <person name="Du Z.-J."/>
        </authorList>
    </citation>
    <scope>NUCLEOTIDE SEQUENCE [LARGE SCALE GENOMIC DNA]</scope>
    <source>
        <strain evidence="9 10">H1304</strain>
    </source>
</reference>
<keyword evidence="7" id="KW-0479">Metal-binding</keyword>
<keyword evidence="6" id="KW-0804">Transcription</keyword>
<evidence type="ECO:0000256" key="4">
    <source>
        <dbReference type="ARBA" id="ARBA00023015"/>
    </source>
</evidence>
<evidence type="ECO:0000313" key="10">
    <source>
        <dbReference type="Proteomes" id="UP000234881"/>
    </source>
</evidence>
<dbReference type="SUPFAM" id="SSF46785">
    <property type="entry name" value="Winged helix' DNA-binding domain"/>
    <property type="match status" value="1"/>
</dbReference>
<feature type="binding site" evidence="8">
    <location>
        <position position="116"/>
    </location>
    <ligand>
        <name>Fe cation</name>
        <dbReference type="ChEBI" id="CHEBI:24875"/>
    </ligand>
</feature>
<dbReference type="InterPro" id="IPR043135">
    <property type="entry name" value="Fur_C"/>
</dbReference>
<comment type="similarity">
    <text evidence="1">Belongs to the Fur family.</text>
</comment>
<feature type="binding site" evidence="7">
    <location>
        <position position="127"/>
    </location>
    <ligand>
        <name>Zn(2+)</name>
        <dbReference type="ChEBI" id="CHEBI:29105"/>
    </ligand>
</feature>
<name>A0A2N5XRL6_9HYPH</name>
<dbReference type="GO" id="GO:0005829">
    <property type="term" value="C:cytosol"/>
    <property type="evidence" value="ECO:0007669"/>
    <property type="project" value="TreeGrafter"/>
</dbReference>
<evidence type="ECO:0000256" key="7">
    <source>
        <dbReference type="PIRSR" id="PIRSR602481-1"/>
    </source>
</evidence>
<organism evidence="9 10">
    <name type="scientific">Cohaesibacter celericrescens</name>
    <dbReference type="NCBI Taxonomy" id="2067669"/>
    <lineage>
        <taxon>Bacteria</taxon>
        <taxon>Pseudomonadati</taxon>
        <taxon>Pseudomonadota</taxon>
        <taxon>Alphaproteobacteria</taxon>
        <taxon>Hyphomicrobiales</taxon>
        <taxon>Cohaesibacteraceae</taxon>
    </lineage>
</organism>
<keyword evidence="3 7" id="KW-0862">Zinc</keyword>
<feature type="binding site" evidence="7">
    <location>
        <position position="86"/>
    </location>
    <ligand>
        <name>Zn(2+)</name>
        <dbReference type="ChEBI" id="CHEBI:29105"/>
    </ligand>
</feature>
<comment type="cofactor">
    <cofactor evidence="8">
        <name>Mn(2+)</name>
        <dbReference type="ChEBI" id="CHEBI:29035"/>
    </cofactor>
    <cofactor evidence="8">
        <name>Fe(2+)</name>
        <dbReference type="ChEBI" id="CHEBI:29033"/>
    </cofactor>
    <text evidence="8">Binds 1 Mn(2+) or Fe(2+) ion per subunit.</text>
</comment>
<dbReference type="Gene3D" id="3.30.1490.190">
    <property type="match status" value="1"/>
</dbReference>
<protein>
    <submittedName>
        <fullName evidence="9">Transcriptional repressor</fullName>
    </submittedName>
</protein>
<dbReference type="PANTHER" id="PTHR33202">
    <property type="entry name" value="ZINC UPTAKE REGULATION PROTEIN"/>
    <property type="match status" value="1"/>
</dbReference>
<comment type="cofactor">
    <cofactor evidence="7">
        <name>Zn(2+)</name>
        <dbReference type="ChEBI" id="CHEBI:29105"/>
    </cofactor>
    <text evidence="7">Binds 1 zinc ion per subunit.</text>
</comment>
<evidence type="ECO:0000256" key="1">
    <source>
        <dbReference type="ARBA" id="ARBA00007957"/>
    </source>
</evidence>
<keyword evidence="10" id="KW-1185">Reference proteome</keyword>
<proteinExistence type="inferred from homology"/>